<dbReference type="Gramene" id="PNW88669">
    <property type="protein sequence ID" value="PNW88669"/>
    <property type="gene ID" value="CHLRE_01g039626v5"/>
</dbReference>
<feature type="compositionally biased region" description="Pro residues" evidence="1">
    <location>
        <begin position="67"/>
        <end position="78"/>
    </location>
</feature>
<evidence type="ECO:0000313" key="3">
    <source>
        <dbReference type="Proteomes" id="UP000006906"/>
    </source>
</evidence>
<proteinExistence type="predicted"/>
<sequence>MLLLEPPPPPPVASGAAGSGALDAVVVAGVGTGKVEGVEEDEGPEAALELLRWDGSGRQQLVSLRRTPPPAPPPPPSPASKVTAAAAAAANGRVDVSSSSFARLSGGGALLQPALDRQSTSTLPLRLLSRPWPPCPGRGMGRSGRQGTALQVCFWRQRL</sequence>
<reference evidence="2 3" key="1">
    <citation type="journal article" date="2007" name="Science">
        <title>The Chlamydomonas genome reveals the evolution of key animal and plant functions.</title>
        <authorList>
            <person name="Merchant S.S."/>
            <person name="Prochnik S.E."/>
            <person name="Vallon O."/>
            <person name="Harris E.H."/>
            <person name="Karpowicz S.J."/>
            <person name="Witman G.B."/>
            <person name="Terry A."/>
            <person name="Salamov A."/>
            <person name="Fritz-Laylin L.K."/>
            <person name="Marechal-Drouard L."/>
            <person name="Marshall W.F."/>
            <person name="Qu L.H."/>
            <person name="Nelson D.R."/>
            <person name="Sanderfoot A.A."/>
            <person name="Spalding M.H."/>
            <person name="Kapitonov V.V."/>
            <person name="Ren Q."/>
            <person name="Ferris P."/>
            <person name="Lindquist E."/>
            <person name="Shapiro H."/>
            <person name="Lucas S.M."/>
            <person name="Grimwood J."/>
            <person name="Schmutz J."/>
            <person name="Cardol P."/>
            <person name="Cerutti H."/>
            <person name="Chanfreau G."/>
            <person name="Chen C.L."/>
            <person name="Cognat V."/>
            <person name="Croft M.T."/>
            <person name="Dent R."/>
            <person name="Dutcher S."/>
            <person name="Fernandez E."/>
            <person name="Fukuzawa H."/>
            <person name="Gonzalez-Ballester D."/>
            <person name="Gonzalez-Halphen D."/>
            <person name="Hallmann A."/>
            <person name="Hanikenne M."/>
            <person name="Hippler M."/>
            <person name="Inwood W."/>
            <person name="Jabbari K."/>
            <person name="Kalanon M."/>
            <person name="Kuras R."/>
            <person name="Lefebvre P.A."/>
            <person name="Lemaire S.D."/>
            <person name="Lobanov A.V."/>
            <person name="Lohr M."/>
            <person name="Manuell A."/>
            <person name="Meier I."/>
            <person name="Mets L."/>
            <person name="Mittag M."/>
            <person name="Mittelmeier T."/>
            <person name="Moroney J.V."/>
            <person name="Moseley J."/>
            <person name="Napoli C."/>
            <person name="Nedelcu A.M."/>
            <person name="Niyogi K."/>
            <person name="Novoselov S.V."/>
            <person name="Paulsen I.T."/>
            <person name="Pazour G."/>
            <person name="Purton S."/>
            <person name="Ral J.P."/>
            <person name="Riano-Pachon D.M."/>
            <person name="Riekhof W."/>
            <person name="Rymarquis L."/>
            <person name="Schroda M."/>
            <person name="Stern D."/>
            <person name="Umen J."/>
            <person name="Willows R."/>
            <person name="Wilson N."/>
            <person name="Zimmer S.L."/>
            <person name="Allmer J."/>
            <person name="Balk J."/>
            <person name="Bisova K."/>
            <person name="Chen C.J."/>
            <person name="Elias M."/>
            <person name="Gendler K."/>
            <person name="Hauser C."/>
            <person name="Lamb M.R."/>
            <person name="Ledford H."/>
            <person name="Long J.C."/>
            <person name="Minagawa J."/>
            <person name="Page M.D."/>
            <person name="Pan J."/>
            <person name="Pootakham W."/>
            <person name="Roje S."/>
            <person name="Rose A."/>
            <person name="Stahlberg E."/>
            <person name="Terauchi A.M."/>
            <person name="Yang P."/>
            <person name="Ball S."/>
            <person name="Bowler C."/>
            <person name="Dieckmann C.L."/>
            <person name="Gladyshev V.N."/>
            <person name="Green P."/>
            <person name="Jorgensen R."/>
            <person name="Mayfield S."/>
            <person name="Mueller-Roeber B."/>
            <person name="Rajamani S."/>
            <person name="Sayre R.T."/>
            <person name="Brokstein P."/>
            <person name="Dubchak I."/>
            <person name="Goodstein D."/>
            <person name="Hornick L."/>
            <person name="Huang Y.W."/>
            <person name="Jhaveri J."/>
            <person name="Luo Y."/>
            <person name="Martinez D."/>
            <person name="Ngau W.C."/>
            <person name="Otillar B."/>
            <person name="Poliakov A."/>
            <person name="Porter A."/>
            <person name="Szajkowski L."/>
            <person name="Werner G."/>
            <person name="Zhou K."/>
            <person name="Grigoriev I.V."/>
            <person name="Rokhsar D.S."/>
            <person name="Grossman A.R."/>
        </authorList>
    </citation>
    <scope>NUCLEOTIDE SEQUENCE [LARGE SCALE GENOMIC DNA]</scope>
    <source>
        <strain evidence="3">CC-503</strain>
    </source>
</reference>
<dbReference type="Proteomes" id="UP000006906">
    <property type="component" value="Chromosome 1"/>
</dbReference>
<organism evidence="2 3">
    <name type="scientific">Chlamydomonas reinhardtii</name>
    <name type="common">Chlamydomonas smithii</name>
    <dbReference type="NCBI Taxonomy" id="3055"/>
    <lineage>
        <taxon>Eukaryota</taxon>
        <taxon>Viridiplantae</taxon>
        <taxon>Chlorophyta</taxon>
        <taxon>core chlorophytes</taxon>
        <taxon>Chlorophyceae</taxon>
        <taxon>CS clade</taxon>
        <taxon>Chlamydomonadales</taxon>
        <taxon>Chlamydomonadaceae</taxon>
        <taxon>Chlamydomonas</taxon>
    </lineage>
</organism>
<dbReference type="GeneID" id="66052113"/>
<protein>
    <submittedName>
        <fullName evidence="2">Uncharacterized protein</fullName>
    </submittedName>
</protein>
<gene>
    <name evidence="2" type="ORF">CHLRE_01g039626v5</name>
</gene>
<feature type="region of interest" description="Disordered" evidence="1">
    <location>
        <begin position="58"/>
        <end position="86"/>
    </location>
</feature>
<keyword evidence="3" id="KW-1185">Reference proteome</keyword>
<dbReference type="RefSeq" id="XP_042928687.1">
    <property type="nucleotide sequence ID" value="XM_043058773.1"/>
</dbReference>
<dbReference type="AlphaFoldDB" id="A0A2K3E7A9"/>
<dbReference type="InParanoid" id="A0A2K3E7A9"/>
<name>A0A2K3E7A9_CHLRE</name>
<evidence type="ECO:0000256" key="1">
    <source>
        <dbReference type="SAM" id="MobiDB-lite"/>
    </source>
</evidence>
<evidence type="ECO:0000313" key="2">
    <source>
        <dbReference type="EMBL" id="PNW88669.1"/>
    </source>
</evidence>
<dbReference type="EMBL" id="CM008962">
    <property type="protein sequence ID" value="PNW88669.1"/>
    <property type="molecule type" value="Genomic_DNA"/>
</dbReference>
<accession>A0A2K3E7A9</accession>
<dbReference type="KEGG" id="cre:CHLRE_01g039626v5"/>